<dbReference type="GO" id="GO:0016788">
    <property type="term" value="F:hydrolase activity, acting on ester bonds"/>
    <property type="evidence" value="ECO:0007669"/>
    <property type="project" value="TreeGrafter"/>
</dbReference>
<name>A0A5S3X4T8_9GAMM</name>
<dbReference type="InterPro" id="IPR052558">
    <property type="entry name" value="Siderophore_Hydrolase_D"/>
</dbReference>
<dbReference type="InterPro" id="IPR000801">
    <property type="entry name" value="Esterase-like"/>
</dbReference>
<evidence type="ECO:0000256" key="2">
    <source>
        <dbReference type="ARBA" id="ARBA00022801"/>
    </source>
</evidence>
<dbReference type="PANTHER" id="PTHR40841:SF2">
    <property type="entry name" value="SIDEROPHORE-DEGRADING ESTERASE (EUROFUNG)"/>
    <property type="match status" value="1"/>
</dbReference>
<dbReference type="OrthoDB" id="9784036at2"/>
<keyword evidence="2" id="KW-0378">Hydrolase</keyword>
<reference evidence="4" key="2">
    <citation type="submission" date="2019-06" db="EMBL/GenBank/DDBJ databases">
        <title>Co-occurence of chitin degradation, pigmentation and bioactivity in marine Pseudoalteromonas.</title>
        <authorList>
            <person name="Sonnenschein E.C."/>
            <person name="Bech P.K."/>
        </authorList>
    </citation>
    <scope>NUCLEOTIDE SEQUENCE [LARGE SCALE GENOMIC DNA]</scope>
    <source>
        <strain evidence="4">S2599</strain>
    </source>
</reference>
<dbReference type="Pfam" id="PF00756">
    <property type="entry name" value="Esterase"/>
    <property type="match status" value="1"/>
</dbReference>
<proteinExistence type="inferred from homology"/>
<evidence type="ECO:0000313" key="4">
    <source>
        <dbReference type="Proteomes" id="UP000306719"/>
    </source>
</evidence>
<dbReference type="Gene3D" id="3.40.50.1820">
    <property type="entry name" value="alpha/beta hydrolase"/>
    <property type="match status" value="1"/>
</dbReference>
<evidence type="ECO:0000313" key="3">
    <source>
        <dbReference type="EMBL" id="TMP39582.1"/>
    </source>
</evidence>
<protein>
    <recommendedName>
        <fullName evidence="5">Alpha/beta hydrolase</fullName>
    </recommendedName>
</protein>
<reference evidence="3 4" key="1">
    <citation type="submission" date="2018-01" db="EMBL/GenBank/DDBJ databases">
        <authorList>
            <person name="Paulsen S."/>
            <person name="Gram L.K."/>
        </authorList>
    </citation>
    <scope>NUCLEOTIDE SEQUENCE [LARGE SCALE GENOMIC DNA]</scope>
    <source>
        <strain evidence="3 4">S2599</strain>
    </source>
</reference>
<accession>A0A5S3X4T8</accession>
<dbReference type="InterPro" id="IPR011990">
    <property type="entry name" value="TPR-like_helical_dom_sf"/>
</dbReference>
<dbReference type="SUPFAM" id="SSF48452">
    <property type="entry name" value="TPR-like"/>
    <property type="match status" value="1"/>
</dbReference>
<comment type="similarity">
    <text evidence="1">Belongs to the esterase D family.</text>
</comment>
<gene>
    <name evidence="3" type="ORF">CWB98_03065</name>
</gene>
<sequence>MEMKQVCLVLLLLSGISWGNDREVEIPINSKVFEQQRTVHISLPTGYFNRENKARHYPVLYLTDASAQLEHAASMIHYLQGGISEMIVVGIETRSRSRDLSPYGDNGQVITNPEQHQLLTFIRTEVMPLVEQRYRTNSFDLLSGHSLGGLFTLYSMLSAPELFDVYIALSPALGWGSRNFLPFVEQHPQKLKLDKTLIMSTEGDTPFEQQIPNFIRLRKNLDAHAGPKLNWHADIYEAEDHMTIAHIGLYDAVRYVFRNWWITGERVKSDVRQFDKHYQGLSDRLGYEVVPEFNEMWGLSNYLVVKEYLEEAEYIVNKWVDYYPHTAEPYGMLSRVLMAKKSPQLAMEAVNKAIKLSVDDASQLAWLKKQKAKIQQAL</sequence>
<dbReference type="EMBL" id="PNCJ01000005">
    <property type="protein sequence ID" value="TMP39582.1"/>
    <property type="molecule type" value="Genomic_DNA"/>
</dbReference>
<evidence type="ECO:0000256" key="1">
    <source>
        <dbReference type="ARBA" id="ARBA00005622"/>
    </source>
</evidence>
<dbReference type="PANTHER" id="PTHR40841">
    <property type="entry name" value="SIDEROPHORE TRIACETYLFUSARININE C ESTERASE"/>
    <property type="match status" value="1"/>
</dbReference>
<comment type="caution">
    <text evidence="3">The sequence shown here is derived from an EMBL/GenBank/DDBJ whole genome shotgun (WGS) entry which is preliminary data.</text>
</comment>
<organism evidence="3 4">
    <name type="scientific">Pseudoalteromonas rubra</name>
    <dbReference type="NCBI Taxonomy" id="43658"/>
    <lineage>
        <taxon>Bacteria</taxon>
        <taxon>Pseudomonadati</taxon>
        <taxon>Pseudomonadota</taxon>
        <taxon>Gammaproteobacteria</taxon>
        <taxon>Alteromonadales</taxon>
        <taxon>Pseudoalteromonadaceae</taxon>
        <taxon>Pseudoalteromonas</taxon>
    </lineage>
</organism>
<dbReference type="SUPFAM" id="SSF53474">
    <property type="entry name" value="alpha/beta-Hydrolases"/>
    <property type="match status" value="1"/>
</dbReference>
<dbReference type="AlphaFoldDB" id="A0A5S3X4T8"/>
<evidence type="ECO:0008006" key="5">
    <source>
        <dbReference type="Google" id="ProtNLM"/>
    </source>
</evidence>
<dbReference type="Proteomes" id="UP000306719">
    <property type="component" value="Unassembled WGS sequence"/>
</dbReference>
<dbReference type="InterPro" id="IPR029058">
    <property type="entry name" value="AB_hydrolase_fold"/>
</dbReference>